<evidence type="ECO:0000313" key="2">
    <source>
        <dbReference type="Proteomes" id="UP000698924"/>
    </source>
</evidence>
<comment type="caution">
    <text evidence="1">The sequence shown here is derived from an EMBL/GenBank/DDBJ whole genome shotgun (WGS) entry which is preliminary data.</text>
</comment>
<gene>
    <name evidence="1" type="ORF">H6D15_03320</name>
</gene>
<name>A0AA41D9S0_9BACT</name>
<keyword evidence="2" id="KW-1185">Reference proteome</keyword>
<dbReference type="AlphaFoldDB" id="A0AA41D9S0"/>
<reference evidence="1 2" key="1">
    <citation type="journal article" date="2021" name="Sci. Rep.">
        <title>The distribution of antibiotic resistance genes in chicken gut microbiota commensals.</title>
        <authorList>
            <person name="Juricova H."/>
            <person name="Matiasovicova J."/>
            <person name="Kubasova T."/>
            <person name="Cejkova D."/>
            <person name="Rychlik I."/>
        </authorList>
    </citation>
    <scope>NUCLEOTIDE SEQUENCE [LARGE SCALE GENOMIC DNA]</scope>
    <source>
        <strain evidence="1 2">An421</strain>
    </source>
</reference>
<accession>A0AA41D9S0</accession>
<dbReference type="Proteomes" id="UP000698924">
    <property type="component" value="Unassembled WGS sequence"/>
</dbReference>
<sequence length="110" mass="12621">MENKISKGFASVSTPDGKYRIWMPRPTKNGHMICSCSFALKRRLPLVDAIDALPYIQVDEVREIDEDYSTMVLTCKTPPYSACLESLMEDLPELMEKHLNYQEFNLSKGE</sequence>
<evidence type="ECO:0000313" key="1">
    <source>
        <dbReference type="EMBL" id="MBM6856637.1"/>
    </source>
</evidence>
<organism evidence="1 2">
    <name type="scientific">Caecibacteroides pullorum</name>
    <dbReference type="NCBI Taxonomy" id="2725562"/>
    <lineage>
        <taxon>Bacteria</taxon>
        <taxon>Pseudomonadati</taxon>
        <taxon>Bacteroidota</taxon>
        <taxon>Bacteroidia</taxon>
        <taxon>Bacteroidales</taxon>
        <taxon>Bacteroidaceae</taxon>
        <taxon>Caecibacteroides</taxon>
    </lineage>
</organism>
<proteinExistence type="predicted"/>
<dbReference type="RefSeq" id="WP_204971103.1">
    <property type="nucleotide sequence ID" value="NZ_JAAZTS010000002.1"/>
</dbReference>
<dbReference type="EMBL" id="JACJMO010000002">
    <property type="protein sequence ID" value="MBM6856637.1"/>
    <property type="molecule type" value="Genomic_DNA"/>
</dbReference>
<protein>
    <submittedName>
        <fullName evidence="1">Uncharacterized protein</fullName>
    </submittedName>
</protein>